<keyword evidence="1" id="KW-0808">Transferase</keyword>
<dbReference type="Proteomes" id="UP001499989">
    <property type="component" value="Unassembled WGS sequence"/>
</dbReference>
<accession>A0ABN3SK82</accession>
<keyword evidence="2" id="KW-0012">Acyltransferase</keyword>
<evidence type="ECO:0000256" key="1">
    <source>
        <dbReference type="ARBA" id="ARBA00022679"/>
    </source>
</evidence>
<dbReference type="EMBL" id="BAAASK010000004">
    <property type="protein sequence ID" value="GAA2678230.1"/>
    <property type="molecule type" value="Genomic_DNA"/>
</dbReference>
<dbReference type="SUPFAM" id="SSF55729">
    <property type="entry name" value="Acyl-CoA N-acyltransferases (Nat)"/>
    <property type="match status" value="1"/>
</dbReference>
<dbReference type="Gene3D" id="3.40.630.30">
    <property type="match status" value="1"/>
</dbReference>
<protein>
    <recommendedName>
        <fullName evidence="3">N-acetyltransferase domain-containing protein</fullName>
    </recommendedName>
</protein>
<sequence>MPPAATAALHAADFGFSGPSAWHCDTRLTGSPIEPCAEAGAAANVVRASGARPATATAAALRDADGAGMGNSSKRSLGMRRLGPEPVGLIGKLARGNRGIACWRRVTEILMVALRECSGWAEVATVRGMERERIRPATAADVPAVQAVTDAAYLPYVERIGVVPQPMEADHAADVAAGKVFVTDEPGTGRAGPVGLVVVEAHADHLFLDSVAVHPDAHGRGVGRRLLRFVDAHARALGLPEVRLYTNAMMRENQEIYPRYGYEVVERRVDGPYDRVHYRKRLLL</sequence>
<dbReference type="InterPro" id="IPR050832">
    <property type="entry name" value="Bact_Acetyltransf"/>
</dbReference>
<proteinExistence type="predicted"/>
<dbReference type="PANTHER" id="PTHR43877">
    <property type="entry name" value="AMINOALKYLPHOSPHONATE N-ACETYLTRANSFERASE-RELATED-RELATED"/>
    <property type="match status" value="1"/>
</dbReference>
<dbReference type="CDD" id="cd04301">
    <property type="entry name" value="NAT_SF"/>
    <property type="match status" value="1"/>
</dbReference>
<evidence type="ECO:0000313" key="4">
    <source>
        <dbReference type="EMBL" id="GAA2678230.1"/>
    </source>
</evidence>
<dbReference type="InterPro" id="IPR016181">
    <property type="entry name" value="Acyl_CoA_acyltransferase"/>
</dbReference>
<evidence type="ECO:0000313" key="5">
    <source>
        <dbReference type="Proteomes" id="UP001499989"/>
    </source>
</evidence>
<dbReference type="Pfam" id="PF13508">
    <property type="entry name" value="Acetyltransf_7"/>
    <property type="match status" value="1"/>
</dbReference>
<organism evidence="4 5">
    <name type="scientific">Streptomyces violaceolatus</name>
    <dbReference type="NCBI Taxonomy" id="67378"/>
    <lineage>
        <taxon>Bacteria</taxon>
        <taxon>Bacillati</taxon>
        <taxon>Actinomycetota</taxon>
        <taxon>Actinomycetes</taxon>
        <taxon>Kitasatosporales</taxon>
        <taxon>Streptomycetaceae</taxon>
        <taxon>Streptomyces</taxon>
        <taxon>Streptomyces violaceoruber group</taxon>
    </lineage>
</organism>
<dbReference type="PROSITE" id="PS51186">
    <property type="entry name" value="GNAT"/>
    <property type="match status" value="1"/>
</dbReference>
<name>A0ABN3SK82_9ACTN</name>
<gene>
    <name evidence="4" type="ORF">GCM10010310_23270</name>
</gene>
<keyword evidence="5" id="KW-1185">Reference proteome</keyword>
<feature type="domain" description="N-acetyltransferase" evidence="3">
    <location>
        <begin position="132"/>
        <end position="284"/>
    </location>
</feature>
<evidence type="ECO:0000256" key="2">
    <source>
        <dbReference type="ARBA" id="ARBA00023315"/>
    </source>
</evidence>
<evidence type="ECO:0000259" key="3">
    <source>
        <dbReference type="PROSITE" id="PS51186"/>
    </source>
</evidence>
<reference evidence="4 5" key="1">
    <citation type="journal article" date="2019" name="Int. J. Syst. Evol. Microbiol.">
        <title>The Global Catalogue of Microorganisms (GCM) 10K type strain sequencing project: providing services to taxonomists for standard genome sequencing and annotation.</title>
        <authorList>
            <consortium name="The Broad Institute Genomics Platform"/>
            <consortium name="The Broad Institute Genome Sequencing Center for Infectious Disease"/>
            <person name="Wu L."/>
            <person name="Ma J."/>
        </authorList>
    </citation>
    <scope>NUCLEOTIDE SEQUENCE [LARGE SCALE GENOMIC DNA]</scope>
    <source>
        <strain evidence="4 5">JCM 4531</strain>
    </source>
</reference>
<dbReference type="InterPro" id="IPR000182">
    <property type="entry name" value="GNAT_dom"/>
</dbReference>
<comment type="caution">
    <text evidence="4">The sequence shown here is derived from an EMBL/GenBank/DDBJ whole genome shotgun (WGS) entry which is preliminary data.</text>
</comment>